<organism evidence="2">
    <name type="scientific">Psilocybe cubensis</name>
    <name type="common">Psychedelic mushroom</name>
    <name type="synonym">Stropharia cubensis</name>
    <dbReference type="NCBI Taxonomy" id="181762"/>
    <lineage>
        <taxon>Eukaryota</taxon>
        <taxon>Fungi</taxon>
        <taxon>Dikarya</taxon>
        <taxon>Basidiomycota</taxon>
        <taxon>Agaricomycotina</taxon>
        <taxon>Agaricomycetes</taxon>
        <taxon>Agaricomycetidae</taxon>
        <taxon>Agaricales</taxon>
        <taxon>Agaricineae</taxon>
        <taxon>Strophariaceae</taxon>
        <taxon>Psilocybe</taxon>
    </lineage>
</organism>
<sequence>MNTNPGSYVGEEDLDWEIVPFDWWNTSFMAVSWSYNYLQGSTPHRTRFQGSLFVSEKSTLGCSPSPVDLSPRVLSKARRSSEEDDELNLELVGVKFALEAVKAYEKDVGFDFLDLGILSSSLANKLDLSADVDEKDLQVGKDQWNEMLEELMNGPAFESTTDSDESLESSFIDSISSYGSIDSIPMPTTPKPKPYFSDVEIKTSSPSGSPDGNRRHAPHLSPTRSLSATASSFVPTFCSQLSDEPTQLALSSENPTTPPSLFSPSSAFANFTFPTLNPASPSATKVKKDDQGFFSDVQGDGSAAARSSSDLLPAFLQNPSQRNRSRKSRTREIVDQLRSQTAPDFTKSSPNLDISMITPNYASLSTSPTSEEDTTAAKPRLSVSEDGGGPSRLSTPWDDDDGWIDISQPVAMPEAEQKSKRTRELFLALTRRRTDSSSSGDPKETRLAVDSALPNPRDMSTSPSPAPSPSPSPLNTSTSNAAASSDGWIESKPNVPPEPQKKSKTAPSNPKDSHSHSRKRSSHHSSRTSISSTSSSHVQTFSAASPCYPQLSPTLIPHPHSQHMVSPQTAAFPYFFPAYPAVPMTSPYAAAFLQMPGYPMGMPMHGHGAHLVPTAGTVVHPMAGIQYMMPTLGAPTKPAMNMASAISSPNVTTSHRAKHTLW</sequence>
<reference evidence="2" key="1">
    <citation type="submission" date="2021-02" db="EMBL/GenBank/DDBJ databases">
        <title>Psilocybe cubensis genome.</title>
        <authorList>
            <person name="Mckernan K.J."/>
            <person name="Crawford S."/>
            <person name="Trippe A."/>
            <person name="Kane L.T."/>
            <person name="Mclaughlin S."/>
        </authorList>
    </citation>
    <scope>NUCLEOTIDE SEQUENCE [LARGE SCALE GENOMIC DNA]</scope>
    <source>
        <strain evidence="2">MGC-MH-2018</strain>
    </source>
</reference>
<evidence type="ECO:0000313" key="2">
    <source>
        <dbReference type="EMBL" id="KAG5173097.1"/>
    </source>
</evidence>
<feature type="compositionally biased region" description="Basic residues" evidence="1">
    <location>
        <begin position="516"/>
        <end position="526"/>
    </location>
</feature>
<dbReference type="AlphaFoldDB" id="A0A8H7Y607"/>
<protein>
    <submittedName>
        <fullName evidence="2">Uncharacterized protein</fullName>
    </submittedName>
</protein>
<feature type="compositionally biased region" description="Low complexity" evidence="1">
    <location>
        <begin position="473"/>
        <end position="485"/>
    </location>
</feature>
<proteinExistence type="predicted"/>
<feature type="region of interest" description="Disordered" evidence="1">
    <location>
        <begin position="297"/>
        <end position="537"/>
    </location>
</feature>
<feature type="compositionally biased region" description="Basic and acidic residues" evidence="1">
    <location>
        <begin position="415"/>
        <end position="424"/>
    </location>
</feature>
<feature type="compositionally biased region" description="Polar residues" evidence="1">
    <location>
        <begin position="337"/>
        <end position="369"/>
    </location>
</feature>
<dbReference type="OrthoDB" id="2943086at2759"/>
<feature type="compositionally biased region" description="Low complexity" evidence="1">
    <location>
        <begin position="527"/>
        <end position="537"/>
    </location>
</feature>
<name>A0A8H7Y607_PSICU</name>
<dbReference type="EMBL" id="JAFIQS010000002">
    <property type="protein sequence ID" value="KAG5173097.1"/>
    <property type="molecule type" value="Genomic_DNA"/>
</dbReference>
<accession>A0A8H7Y607</accession>
<gene>
    <name evidence="2" type="ORF">JR316_002602</name>
</gene>
<evidence type="ECO:0000256" key="1">
    <source>
        <dbReference type="SAM" id="MobiDB-lite"/>
    </source>
</evidence>
<comment type="caution">
    <text evidence="2">The sequence shown here is derived from an EMBL/GenBank/DDBJ whole genome shotgun (WGS) entry which is preliminary data.</text>
</comment>
<feature type="region of interest" description="Disordered" evidence="1">
    <location>
        <begin position="182"/>
        <end position="225"/>
    </location>
</feature>